<dbReference type="Gene3D" id="3.40.50.150">
    <property type="entry name" value="Vaccinia Virus protein VP39"/>
    <property type="match status" value="1"/>
</dbReference>
<reference evidence="1" key="2">
    <citation type="journal article" date="2023" name="IMA Fungus">
        <title>Comparative genomic study of the Penicillium genus elucidates a diverse pangenome and 15 lateral gene transfer events.</title>
        <authorList>
            <person name="Petersen C."/>
            <person name="Sorensen T."/>
            <person name="Nielsen M.R."/>
            <person name="Sondergaard T.E."/>
            <person name="Sorensen J.L."/>
            <person name="Fitzpatrick D.A."/>
            <person name="Frisvad J.C."/>
            <person name="Nielsen K.L."/>
        </authorList>
    </citation>
    <scope>NUCLEOTIDE SEQUENCE</scope>
    <source>
        <strain evidence="1">IBT 29677</strain>
    </source>
</reference>
<dbReference type="GeneID" id="81366730"/>
<dbReference type="SUPFAM" id="SSF53335">
    <property type="entry name" value="S-adenosyl-L-methionine-dependent methyltransferases"/>
    <property type="match status" value="1"/>
</dbReference>
<name>A0A9X0BB64_9EURO</name>
<sequence length="329" mass="37123">MLELVRRLFRRQKSLYGLDHAVLNVVLPLQSMWMNMGYWEHTSKFPEACESLLVEVLRAGLLEDKSQILKLLDVGCGCGDSSLYLTQKIQSDSKFAPSYESNSQVQAREITSQRSIDTYIGITLVPEQAAFAQQRIDESRKLNQEAASGFAEVFCADAADPSSWSGELKDSISHMADKSSDPKVGTWVLALDTMYHYRPSRLPLFQYANSTLNASIMAFDLILGSETTWKQRLFLRLTCWLTRSPYGNFVPQEEYKNLLIKGGYEPSQIEIRDISGHVFPGLVKFLNQRVKEGTPFGLNVSKFRAAELLFGWWANTGVIRGVIVTARKS</sequence>
<evidence type="ECO:0000313" key="2">
    <source>
        <dbReference type="Proteomes" id="UP001147747"/>
    </source>
</evidence>
<proteinExistence type="predicted"/>
<accession>A0A9X0BB64</accession>
<dbReference type="RefSeq" id="XP_056490484.1">
    <property type="nucleotide sequence ID" value="XM_056627750.1"/>
</dbReference>
<organism evidence="1 2">
    <name type="scientific">Penicillium cosmopolitanum</name>
    <dbReference type="NCBI Taxonomy" id="1131564"/>
    <lineage>
        <taxon>Eukaryota</taxon>
        <taxon>Fungi</taxon>
        <taxon>Dikarya</taxon>
        <taxon>Ascomycota</taxon>
        <taxon>Pezizomycotina</taxon>
        <taxon>Eurotiomycetes</taxon>
        <taxon>Eurotiomycetidae</taxon>
        <taxon>Eurotiales</taxon>
        <taxon>Aspergillaceae</taxon>
        <taxon>Penicillium</taxon>
    </lineage>
</organism>
<dbReference type="OrthoDB" id="61390at2759"/>
<dbReference type="InterPro" id="IPR029063">
    <property type="entry name" value="SAM-dependent_MTases_sf"/>
</dbReference>
<evidence type="ECO:0000313" key="1">
    <source>
        <dbReference type="EMBL" id="KAJ5403242.1"/>
    </source>
</evidence>
<dbReference type="AlphaFoldDB" id="A0A9X0BB64"/>
<keyword evidence="2" id="KW-1185">Reference proteome</keyword>
<comment type="caution">
    <text evidence="1">The sequence shown here is derived from an EMBL/GenBank/DDBJ whole genome shotgun (WGS) entry which is preliminary data.</text>
</comment>
<protein>
    <recommendedName>
        <fullName evidence="3">Methyltransferase domain-containing protein</fullName>
    </recommendedName>
</protein>
<dbReference type="Proteomes" id="UP001147747">
    <property type="component" value="Unassembled WGS sequence"/>
</dbReference>
<evidence type="ECO:0008006" key="3">
    <source>
        <dbReference type="Google" id="ProtNLM"/>
    </source>
</evidence>
<reference evidence="1" key="1">
    <citation type="submission" date="2022-12" db="EMBL/GenBank/DDBJ databases">
        <authorList>
            <person name="Petersen C."/>
        </authorList>
    </citation>
    <scope>NUCLEOTIDE SEQUENCE</scope>
    <source>
        <strain evidence="1">IBT 29677</strain>
    </source>
</reference>
<dbReference type="EMBL" id="JAPZBU010000005">
    <property type="protein sequence ID" value="KAJ5403242.1"/>
    <property type="molecule type" value="Genomic_DNA"/>
</dbReference>
<gene>
    <name evidence="1" type="ORF">N7509_003113</name>
</gene>